<feature type="region of interest" description="Disordered" evidence="1">
    <location>
        <begin position="20"/>
        <end position="58"/>
    </location>
</feature>
<organism evidence="2">
    <name type="scientific">uncultured Thermomicrobiales bacterium</name>
    <dbReference type="NCBI Taxonomy" id="1645740"/>
    <lineage>
        <taxon>Bacteria</taxon>
        <taxon>Pseudomonadati</taxon>
        <taxon>Thermomicrobiota</taxon>
        <taxon>Thermomicrobia</taxon>
        <taxon>Thermomicrobiales</taxon>
        <taxon>environmental samples</taxon>
    </lineage>
</organism>
<accession>A0A6J4U5E0</accession>
<dbReference type="EMBL" id="CADCWF010000046">
    <property type="protein sequence ID" value="CAA9541462.1"/>
    <property type="molecule type" value="Genomic_DNA"/>
</dbReference>
<protein>
    <submittedName>
        <fullName evidence="2">Uncharacterized protein</fullName>
    </submittedName>
</protein>
<proteinExistence type="predicted"/>
<evidence type="ECO:0000313" key="2">
    <source>
        <dbReference type="EMBL" id="CAA9541462.1"/>
    </source>
</evidence>
<sequence>MELATVAGVGEWAVAAVPSPTWCRPSGMPTRTKPTKCPAVGGPDVLGAPDIARPPAFR</sequence>
<name>A0A6J4U5E0_9BACT</name>
<dbReference type="AlphaFoldDB" id="A0A6J4U5E0"/>
<evidence type="ECO:0000256" key="1">
    <source>
        <dbReference type="SAM" id="MobiDB-lite"/>
    </source>
</evidence>
<gene>
    <name evidence="2" type="ORF">AVDCRST_MAG59-868</name>
</gene>
<reference evidence="2" key="1">
    <citation type="submission" date="2020-02" db="EMBL/GenBank/DDBJ databases">
        <authorList>
            <person name="Meier V. D."/>
        </authorList>
    </citation>
    <scope>NUCLEOTIDE SEQUENCE</scope>
    <source>
        <strain evidence="2">AVDCRST_MAG59</strain>
    </source>
</reference>